<evidence type="ECO:0000313" key="2">
    <source>
        <dbReference type="EMBL" id="RNI08969.1"/>
    </source>
</evidence>
<accession>A0A1L3Q492</accession>
<dbReference type="OrthoDB" id="371695at2157"/>
<protein>
    <submittedName>
        <fullName evidence="3">Uncharacterized protein, contains metal-binding DGC domain</fullName>
    </submittedName>
    <submittedName>
        <fullName evidence="1">Zinc-binding protein</fullName>
    </submittedName>
</protein>
<sequence>MTDNNCCCSSVVGIFPCSGGSNVGQLANQAAIEMTKNGKGNMMCTVGIGGRIAGLMKSAEGADEVVAIDGCPLNCAKKTLENAGIDVSKHIIITELGIKKNKDLDLKQEQVNEVLEKINF</sequence>
<dbReference type="Proteomes" id="UP000186879">
    <property type="component" value="Chromosome"/>
</dbReference>
<dbReference type="EMBL" id="CP017921">
    <property type="protein sequence ID" value="APH39696.1"/>
    <property type="molecule type" value="Genomic_DNA"/>
</dbReference>
<evidence type="ECO:0000313" key="1">
    <source>
        <dbReference type="EMBL" id="APH39696.1"/>
    </source>
</evidence>
<dbReference type="Proteomes" id="UP000267921">
    <property type="component" value="Unassembled WGS sequence"/>
</dbReference>
<dbReference type="RefSeq" id="WP_072562113.1">
    <property type="nucleotide sequence ID" value="NZ_CP017921.1"/>
</dbReference>
<dbReference type="AlphaFoldDB" id="A0A1L3Q492"/>
<reference evidence="3 5" key="2">
    <citation type="submission" date="2016-10" db="EMBL/GenBank/DDBJ databases">
        <authorList>
            <person name="de Groot N.N."/>
        </authorList>
    </citation>
    <scope>NUCLEOTIDE SEQUENCE [LARGE SCALE GENOMIC DNA]</scope>
    <source>
        <strain evidence="3 5">Z-7982</strain>
    </source>
</reference>
<evidence type="ECO:0000313" key="5">
    <source>
        <dbReference type="Proteomes" id="UP000198669"/>
    </source>
</evidence>
<reference evidence="2 6" key="3">
    <citation type="submission" date="2018-10" db="EMBL/GenBank/DDBJ databases">
        <title>Cultivation of a novel Methanohalophilus strain from Kebrit Deep of the Red Sea and a genomic comparison of members of the genus Methanohalophilus.</title>
        <authorList>
            <person name="Guan Y."/>
            <person name="Ngugi D.K."/>
            <person name="Stingl U."/>
        </authorList>
    </citation>
    <scope>NUCLEOTIDE SEQUENCE [LARGE SCALE GENOMIC DNA]</scope>
    <source>
        <strain evidence="2 6">DSM 3094</strain>
    </source>
</reference>
<dbReference type="EMBL" id="RJJG01000004">
    <property type="protein sequence ID" value="RNI08969.1"/>
    <property type="molecule type" value="Genomic_DNA"/>
</dbReference>
<evidence type="ECO:0000313" key="3">
    <source>
        <dbReference type="EMBL" id="SDW36113.1"/>
    </source>
</evidence>
<evidence type="ECO:0000313" key="6">
    <source>
        <dbReference type="Proteomes" id="UP000267921"/>
    </source>
</evidence>
<gene>
    <name evidence="1" type="ORF">BHR79_09520</name>
    <name evidence="2" type="ORF">EFE40_05745</name>
    <name evidence="3" type="ORF">SAMN04515625_0820</name>
</gene>
<keyword evidence="4" id="KW-1185">Reference proteome</keyword>
<dbReference type="KEGG" id="mhaz:BHR79_09520"/>
<proteinExistence type="predicted"/>
<name>A0A1L3Q492_9EURY</name>
<dbReference type="EMBL" id="FNMU01000002">
    <property type="protein sequence ID" value="SDW36113.1"/>
    <property type="molecule type" value="Genomic_DNA"/>
</dbReference>
<evidence type="ECO:0000313" key="4">
    <source>
        <dbReference type="Proteomes" id="UP000186879"/>
    </source>
</evidence>
<dbReference type="STRING" id="2177.BHR79_09520"/>
<dbReference type="GeneID" id="30584009"/>
<reference evidence="1 4" key="1">
    <citation type="submission" date="2016-10" db="EMBL/GenBank/DDBJ databases">
        <title>Methanohalophilus halophilus.</title>
        <authorList>
            <person name="L'haridon S."/>
        </authorList>
    </citation>
    <scope>NUCLEOTIDE SEQUENCE [LARGE SCALE GENOMIC DNA]</scope>
    <source>
        <strain evidence="1 4">Z-7982</strain>
    </source>
</reference>
<organism evidence="1 4">
    <name type="scientific">Methanohalophilus halophilus</name>
    <dbReference type="NCBI Taxonomy" id="2177"/>
    <lineage>
        <taxon>Archaea</taxon>
        <taxon>Methanobacteriati</taxon>
        <taxon>Methanobacteriota</taxon>
        <taxon>Stenosarchaea group</taxon>
        <taxon>Methanomicrobia</taxon>
        <taxon>Methanosarcinales</taxon>
        <taxon>Methanosarcinaceae</taxon>
        <taxon>Methanohalophilus</taxon>
    </lineage>
</organism>
<dbReference type="Proteomes" id="UP000198669">
    <property type="component" value="Unassembled WGS sequence"/>
</dbReference>
<dbReference type="Pfam" id="PF08859">
    <property type="entry name" value="DGC"/>
    <property type="match status" value="1"/>
</dbReference>
<dbReference type="PIRSF" id="PIRSF037181">
    <property type="entry name" value="DGC"/>
    <property type="match status" value="1"/>
</dbReference>
<dbReference type="InterPro" id="IPR014958">
    <property type="entry name" value="DGC"/>
</dbReference>